<evidence type="ECO:0000256" key="6">
    <source>
        <dbReference type="ARBA" id="ARBA00023242"/>
    </source>
</evidence>
<feature type="domain" description="C2H2-type" evidence="9">
    <location>
        <begin position="145"/>
        <end position="173"/>
    </location>
</feature>
<dbReference type="GO" id="GO:0000978">
    <property type="term" value="F:RNA polymerase II cis-regulatory region sequence-specific DNA binding"/>
    <property type="evidence" value="ECO:0007669"/>
    <property type="project" value="TreeGrafter"/>
</dbReference>
<dbReference type="Gene3D" id="3.30.160.60">
    <property type="entry name" value="Classic Zinc Finger"/>
    <property type="match status" value="5"/>
</dbReference>
<comment type="subcellular location">
    <subcellularLocation>
        <location evidence="1">Nucleus</location>
    </subcellularLocation>
</comment>
<dbReference type="FunFam" id="3.30.160.60:FF:001498">
    <property type="entry name" value="Zinc finger protein 404"/>
    <property type="match status" value="1"/>
</dbReference>
<evidence type="ECO:0000256" key="2">
    <source>
        <dbReference type="ARBA" id="ARBA00022723"/>
    </source>
</evidence>
<keyword evidence="2" id="KW-0479">Metal-binding</keyword>
<evidence type="ECO:0000256" key="8">
    <source>
        <dbReference type="PROSITE-ProRule" id="PRU00042"/>
    </source>
</evidence>
<proteinExistence type="inferred from homology"/>
<comment type="similarity">
    <text evidence="7">Belongs to the snail C2H2-type zinc-finger protein family.</text>
</comment>
<dbReference type="PROSITE" id="PS50157">
    <property type="entry name" value="ZINC_FINGER_C2H2_2"/>
    <property type="match status" value="6"/>
</dbReference>
<comment type="caution">
    <text evidence="10">The sequence shown here is derived from an EMBL/GenBank/DDBJ whole genome shotgun (WGS) entry which is preliminary data.</text>
</comment>
<evidence type="ECO:0000313" key="11">
    <source>
        <dbReference type="Proteomes" id="UP000051574"/>
    </source>
</evidence>
<evidence type="ECO:0000256" key="4">
    <source>
        <dbReference type="ARBA" id="ARBA00022771"/>
    </source>
</evidence>
<evidence type="ECO:0000256" key="7">
    <source>
        <dbReference type="ARBA" id="ARBA00037948"/>
    </source>
</evidence>
<dbReference type="Pfam" id="PF00096">
    <property type="entry name" value="zf-C2H2"/>
    <property type="match status" value="5"/>
</dbReference>
<feature type="domain" description="C2H2-type" evidence="9">
    <location>
        <begin position="202"/>
        <end position="229"/>
    </location>
</feature>
<dbReference type="InterPro" id="IPR013087">
    <property type="entry name" value="Znf_C2H2_type"/>
</dbReference>
<dbReference type="EMBL" id="LJIG01000781">
    <property type="protein sequence ID" value="KRT86159.1"/>
    <property type="molecule type" value="Genomic_DNA"/>
</dbReference>
<evidence type="ECO:0000256" key="1">
    <source>
        <dbReference type="ARBA" id="ARBA00004123"/>
    </source>
</evidence>
<dbReference type="GO" id="GO:0008270">
    <property type="term" value="F:zinc ion binding"/>
    <property type="evidence" value="ECO:0007669"/>
    <property type="project" value="UniProtKB-KW"/>
</dbReference>
<dbReference type="Proteomes" id="UP000051574">
    <property type="component" value="Unassembled WGS sequence"/>
</dbReference>
<evidence type="ECO:0000256" key="5">
    <source>
        <dbReference type="ARBA" id="ARBA00022833"/>
    </source>
</evidence>
<reference evidence="10 11" key="1">
    <citation type="submission" date="2015-09" db="EMBL/GenBank/DDBJ databases">
        <title>Draft genome of the scarab beetle Oryctes borbonicus.</title>
        <authorList>
            <person name="Meyer J.M."/>
            <person name="Markov G.V."/>
            <person name="Baskaran P."/>
            <person name="Herrmann M."/>
            <person name="Sommer R.J."/>
            <person name="Roedelsperger C."/>
        </authorList>
    </citation>
    <scope>NUCLEOTIDE SEQUENCE [LARGE SCALE GENOMIC DNA]</scope>
    <source>
        <strain evidence="10">OB123</strain>
        <tissue evidence="10">Whole animal</tissue>
    </source>
</reference>
<keyword evidence="5" id="KW-0862">Zinc</keyword>
<dbReference type="GO" id="GO:0000981">
    <property type="term" value="F:DNA-binding transcription factor activity, RNA polymerase II-specific"/>
    <property type="evidence" value="ECO:0007669"/>
    <property type="project" value="TreeGrafter"/>
</dbReference>
<dbReference type="SUPFAM" id="SSF57667">
    <property type="entry name" value="beta-beta-alpha zinc fingers"/>
    <property type="match status" value="4"/>
</dbReference>
<accession>A0A0T6BFT7</accession>
<evidence type="ECO:0000256" key="3">
    <source>
        <dbReference type="ARBA" id="ARBA00022737"/>
    </source>
</evidence>
<dbReference type="FunFam" id="3.30.160.60:FF:000557">
    <property type="entry name" value="zinc finger and SCAN domain-containing protein 29"/>
    <property type="match status" value="1"/>
</dbReference>
<feature type="domain" description="C2H2-type" evidence="9">
    <location>
        <begin position="293"/>
        <end position="320"/>
    </location>
</feature>
<keyword evidence="4 8" id="KW-0863">Zinc-finger</keyword>
<dbReference type="SMART" id="SM00355">
    <property type="entry name" value="ZnF_C2H2"/>
    <property type="match status" value="6"/>
</dbReference>
<organism evidence="10 11">
    <name type="scientific">Oryctes borbonicus</name>
    <dbReference type="NCBI Taxonomy" id="1629725"/>
    <lineage>
        <taxon>Eukaryota</taxon>
        <taxon>Metazoa</taxon>
        <taxon>Ecdysozoa</taxon>
        <taxon>Arthropoda</taxon>
        <taxon>Hexapoda</taxon>
        <taxon>Insecta</taxon>
        <taxon>Pterygota</taxon>
        <taxon>Neoptera</taxon>
        <taxon>Endopterygota</taxon>
        <taxon>Coleoptera</taxon>
        <taxon>Polyphaga</taxon>
        <taxon>Scarabaeiformia</taxon>
        <taxon>Scarabaeidae</taxon>
        <taxon>Dynastinae</taxon>
        <taxon>Oryctes</taxon>
    </lineage>
</organism>
<protein>
    <submittedName>
        <fullName evidence="10">Zinc-finger associated domain containing protein</fullName>
    </submittedName>
</protein>
<dbReference type="OrthoDB" id="6077919at2759"/>
<keyword evidence="11" id="KW-1185">Reference proteome</keyword>
<feature type="domain" description="C2H2-type" evidence="9">
    <location>
        <begin position="265"/>
        <end position="292"/>
    </location>
</feature>
<feature type="domain" description="C2H2-type" evidence="9">
    <location>
        <begin position="174"/>
        <end position="201"/>
    </location>
</feature>
<dbReference type="InterPro" id="IPR050527">
    <property type="entry name" value="Snail/Krueppel_Znf"/>
</dbReference>
<dbReference type="PANTHER" id="PTHR24388:SF53">
    <property type="entry name" value="CHORION TRANSCRIPTION FACTOR CF2-RELATED"/>
    <property type="match status" value="1"/>
</dbReference>
<keyword evidence="3" id="KW-0677">Repeat</keyword>
<feature type="domain" description="C2H2-type" evidence="9">
    <location>
        <begin position="237"/>
        <end position="264"/>
    </location>
</feature>
<dbReference type="PROSITE" id="PS00028">
    <property type="entry name" value="ZINC_FINGER_C2H2_1"/>
    <property type="match status" value="5"/>
</dbReference>
<keyword evidence="6" id="KW-0539">Nucleus</keyword>
<dbReference type="FunFam" id="3.30.160.60:FF:000870">
    <property type="entry name" value="zinc finger protein 197 isoform X1"/>
    <property type="match status" value="1"/>
</dbReference>
<dbReference type="FunFam" id="3.30.160.60:FF:000145">
    <property type="entry name" value="Zinc finger protein 574"/>
    <property type="match status" value="2"/>
</dbReference>
<evidence type="ECO:0000313" key="10">
    <source>
        <dbReference type="EMBL" id="KRT86159.1"/>
    </source>
</evidence>
<feature type="non-terminal residue" evidence="10">
    <location>
        <position position="322"/>
    </location>
</feature>
<dbReference type="GO" id="GO:0005634">
    <property type="term" value="C:nucleus"/>
    <property type="evidence" value="ECO:0007669"/>
    <property type="project" value="UniProtKB-SubCell"/>
</dbReference>
<evidence type="ECO:0000259" key="9">
    <source>
        <dbReference type="PROSITE" id="PS50157"/>
    </source>
</evidence>
<sequence>MKICRDCVKHLRICYKFLKMVQSSQESLRQLLKQETILIKAEETNSDDEGTNENIEVNEDLYVIESDSCSSELELKRESPNIITFTCSKCNKNNMPPEEYLDHVCEIKTRYSIKMEDAINEAAINCSAHSNEKKEITKKVKTKSYSCEHCDYNSEKRWQLTKHMQKVHNKDKMYLCTFCNKAFKQAYHLREHITTHTGERNFSCPICDKTFVRSSSQRRHIKSHEAAPGQKTKRTPFLCTICGKSFPFSNGVQRHMRVHLGIRKYECHICKRRFMQSTHLSVHMRIHTGEKPYICDICGEAFSLNCSLQKHMKVHRGTDEKD</sequence>
<dbReference type="PANTHER" id="PTHR24388">
    <property type="entry name" value="ZINC FINGER PROTEIN"/>
    <property type="match status" value="1"/>
</dbReference>
<dbReference type="InterPro" id="IPR036236">
    <property type="entry name" value="Znf_C2H2_sf"/>
</dbReference>
<gene>
    <name evidence="10" type="ORF">AMK59_2313</name>
</gene>
<dbReference type="AlphaFoldDB" id="A0A0T6BFT7"/>
<name>A0A0T6BFT7_9SCAR</name>